<gene>
    <name evidence="1" type="ORF">HGA05_22280</name>
</gene>
<accession>A0A846WRK6</accession>
<comment type="caution">
    <text evidence="1">The sequence shown here is derived from an EMBL/GenBank/DDBJ whole genome shotgun (WGS) entry which is preliminary data.</text>
</comment>
<protein>
    <submittedName>
        <fullName evidence="1">Uncharacterized protein</fullName>
    </submittedName>
</protein>
<dbReference type="AlphaFoldDB" id="A0A846WRK6"/>
<organism evidence="1 2">
    <name type="scientific">Gordonia polyisoprenivorans</name>
    <dbReference type="NCBI Taxonomy" id="84595"/>
    <lineage>
        <taxon>Bacteria</taxon>
        <taxon>Bacillati</taxon>
        <taxon>Actinomycetota</taxon>
        <taxon>Actinomycetes</taxon>
        <taxon>Mycobacteriales</taxon>
        <taxon>Gordoniaceae</taxon>
        <taxon>Gordonia</taxon>
    </lineage>
</organism>
<proteinExistence type="predicted"/>
<sequence length="76" mass="8728">MIGVEMNRVIVRCDRGAYYSTIWWPLGSFKAARFGPMRVQRCPVHHAWEKTRRVDPSQLSDDVVAAARATTDWPIP</sequence>
<dbReference type="Proteomes" id="UP000563898">
    <property type="component" value="Unassembled WGS sequence"/>
</dbReference>
<evidence type="ECO:0000313" key="2">
    <source>
        <dbReference type="Proteomes" id="UP000563898"/>
    </source>
</evidence>
<evidence type="ECO:0000313" key="1">
    <source>
        <dbReference type="EMBL" id="NKY04298.1"/>
    </source>
</evidence>
<name>A0A846WRK6_9ACTN</name>
<dbReference type="EMBL" id="JAAXPC010000017">
    <property type="protein sequence ID" value="NKY04298.1"/>
    <property type="molecule type" value="Genomic_DNA"/>
</dbReference>
<reference evidence="1 2" key="1">
    <citation type="submission" date="2020-04" db="EMBL/GenBank/DDBJ databases">
        <title>MicrobeNet Type strains.</title>
        <authorList>
            <person name="Nicholson A.C."/>
        </authorList>
    </citation>
    <scope>NUCLEOTIDE SEQUENCE [LARGE SCALE GENOMIC DNA]</scope>
    <source>
        <strain evidence="1 2">ATCC BAA-14</strain>
    </source>
</reference>